<organism evidence="2 3">
    <name type="scientific">Helicostylum pulchrum</name>
    <dbReference type="NCBI Taxonomy" id="562976"/>
    <lineage>
        <taxon>Eukaryota</taxon>
        <taxon>Fungi</taxon>
        <taxon>Fungi incertae sedis</taxon>
        <taxon>Mucoromycota</taxon>
        <taxon>Mucoromycotina</taxon>
        <taxon>Mucoromycetes</taxon>
        <taxon>Mucorales</taxon>
        <taxon>Mucorineae</taxon>
        <taxon>Mucoraceae</taxon>
        <taxon>Helicostylum</taxon>
    </lineage>
</organism>
<dbReference type="InterPro" id="IPR050357">
    <property type="entry name" value="Arrestin_domain-protein"/>
</dbReference>
<gene>
    <name evidence="2" type="ORF">HPULCUR_009050</name>
</gene>
<comment type="caution">
    <text evidence="2">The sequence shown here is derived from an EMBL/GenBank/DDBJ whole genome shotgun (WGS) entry which is preliminary data.</text>
</comment>
<dbReference type="Gene3D" id="2.60.40.640">
    <property type="match status" value="2"/>
</dbReference>
<dbReference type="SMART" id="SM01017">
    <property type="entry name" value="Arrestin_C"/>
    <property type="match status" value="1"/>
</dbReference>
<dbReference type="InterPro" id="IPR014756">
    <property type="entry name" value="Ig_E-set"/>
</dbReference>
<evidence type="ECO:0000313" key="2">
    <source>
        <dbReference type="EMBL" id="GAA5803567.1"/>
    </source>
</evidence>
<dbReference type="InterPro" id="IPR011022">
    <property type="entry name" value="Arrestin_C-like"/>
</dbReference>
<accession>A0ABP9Y9C3</accession>
<dbReference type="PANTHER" id="PTHR11188">
    <property type="entry name" value="ARRESTIN DOMAIN CONTAINING PROTEIN"/>
    <property type="match status" value="1"/>
</dbReference>
<protein>
    <recommendedName>
        <fullName evidence="1">Arrestin C-terminal-like domain-containing protein</fullName>
    </recommendedName>
</protein>
<dbReference type="PANTHER" id="PTHR11188:SF17">
    <property type="entry name" value="FI21816P1"/>
    <property type="match status" value="1"/>
</dbReference>
<name>A0ABP9Y9C3_9FUNG</name>
<dbReference type="Proteomes" id="UP001476247">
    <property type="component" value="Unassembled WGS sequence"/>
</dbReference>
<dbReference type="InterPro" id="IPR014752">
    <property type="entry name" value="Arrestin-like_C"/>
</dbReference>
<feature type="domain" description="Arrestin C-terminal-like" evidence="1">
    <location>
        <begin position="166"/>
        <end position="313"/>
    </location>
</feature>
<keyword evidence="3" id="KW-1185">Reference proteome</keyword>
<sequence length="368" mass="41041">MSTTCSLSIELLPEFGWSIKNQPVYGPGSVFQGFVKLHFGTQLPIERIRLAFYAIETIPPFDISPGVMRSVQKTLFSIQSVLWDSKRTLNLSPKTNHVFPFTIQMPMVQFPPSVDHSTYKCCFQLIALLDTPTTLDCTTIKEEVPILCMPFVETSLLKTPNFWTAKKGDLSAELRMVAQEFVPGDNISITLHVNAASKKKSTNSLQYVTVHIKLIQTLTVSAFDDVPDQQKTVAAVSSKLLLINSLDGRGTYCDGDLNLKVPYDLCPSYNYSKLANISYRLQVTVEQKGPMGGIWNYSVSVDDISITVGTLGYGIRTSNELKLYSEESTSSRIMSPQFMKAIEYEDALPLYDASKLPDYESTPIMATF</sequence>
<dbReference type="Pfam" id="PF02752">
    <property type="entry name" value="Arrestin_C"/>
    <property type="match status" value="1"/>
</dbReference>
<dbReference type="SUPFAM" id="SSF81296">
    <property type="entry name" value="E set domains"/>
    <property type="match status" value="1"/>
</dbReference>
<dbReference type="EMBL" id="BAABUJ010000029">
    <property type="protein sequence ID" value="GAA5803567.1"/>
    <property type="molecule type" value="Genomic_DNA"/>
</dbReference>
<proteinExistence type="predicted"/>
<evidence type="ECO:0000313" key="3">
    <source>
        <dbReference type="Proteomes" id="UP001476247"/>
    </source>
</evidence>
<reference evidence="2 3" key="1">
    <citation type="submission" date="2024-04" db="EMBL/GenBank/DDBJ databases">
        <title>genome sequences of Mucor flavus KT1a and Helicostylum pulchrum KT1b strains isolation_sourced from the surface of a dry-aged beef.</title>
        <authorList>
            <person name="Toyotome T."/>
            <person name="Hosono M."/>
            <person name="Torimaru M."/>
            <person name="Fukuda K."/>
            <person name="Mikami N."/>
        </authorList>
    </citation>
    <scope>NUCLEOTIDE SEQUENCE [LARGE SCALE GENOMIC DNA]</scope>
    <source>
        <strain evidence="2 3">KT1b</strain>
    </source>
</reference>
<evidence type="ECO:0000259" key="1">
    <source>
        <dbReference type="SMART" id="SM01017"/>
    </source>
</evidence>